<evidence type="ECO:0000313" key="3">
    <source>
        <dbReference type="Proteomes" id="UP000274504"/>
    </source>
</evidence>
<dbReference type="EMBL" id="UYSG01000438">
    <property type="protein sequence ID" value="VDL19470.1"/>
    <property type="molecule type" value="Genomic_DNA"/>
</dbReference>
<evidence type="ECO:0000313" key="4">
    <source>
        <dbReference type="WBParaSite" id="HDID_0000200801-mRNA-1"/>
    </source>
</evidence>
<dbReference type="Proteomes" id="UP000274504">
    <property type="component" value="Unassembled WGS sequence"/>
</dbReference>
<dbReference type="OrthoDB" id="10055976at2759"/>
<dbReference type="Gene3D" id="1.20.1440.160">
    <property type="entry name" value="Tumor necrosis factor alpha-induced protein 8-like"/>
    <property type="match status" value="1"/>
</dbReference>
<sequence length="260" mass="29213">MDHSRSTSSSRIKAHGSDSLRRFSSHHSSRHSVSSIISTNSDVVESDSISATSPLNQTIGLRTKKYLIPRLLSNRKLALSVLHPLSASLMNDIHYLLKAHITPKDHFHKVDQIILRTIIKVGIISQRLLDQHKALVLMHRVENLSRKFGLIYCELVTQADEDGISPPVSSSSSNSPAKTLTPDLSYLLNILKKLQDGLNALIQGQLSDRSISQMNDVFQELQDPSLWNRILDRANSTLQEWDLALRLRDSFQNIIDAKLL</sequence>
<gene>
    <name evidence="2" type="ORF">HDID_LOCUS2009</name>
</gene>
<dbReference type="WBParaSite" id="HDID_0000200801-mRNA-1">
    <property type="protein sequence ID" value="HDID_0000200801-mRNA-1"/>
    <property type="gene ID" value="HDID_0000200801"/>
</dbReference>
<dbReference type="AlphaFoldDB" id="A0A158QCV4"/>
<dbReference type="InterPro" id="IPR038355">
    <property type="entry name" value="TNFAIP8_sf"/>
</dbReference>
<name>A0A158QCV4_HYMDI</name>
<dbReference type="Pfam" id="PF05527">
    <property type="entry name" value="TNFAIP8"/>
    <property type="match status" value="1"/>
</dbReference>
<feature type="compositionally biased region" description="Polar residues" evidence="1">
    <location>
        <begin position="1"/>
        <end position="11"/>
    </location>
</feature>
<evidence type="ECO:0000313" key="2">
    <source>
        <dbReference type="EMBL" id="VDL19470.1"/>
    </source>
</evidence>
<evidence type="ECO:0000256" key="1">
    <source>
        <dbReference type="SAM" id="MobiDB-lite"/>
    </source>
</evidence>
<reference evidence="2 3" key="2">
    <citation type="submission" date="2018-11" db="EMBL/GenBank/DDBJ databases">
        <authorList>
            <consortium name="Pathogen Informatics"/>
        </authorList>
    </citation>
    <scope>NUCLEOTIDE SEQUENCE [LARGE SCALE GENOMIC DNA]</scope>
</reference>
<dbReference type="InterPro" id="IPR008477">
    <property type="entry name" value="TNFAIP8-like"/>
</dbReference>
<protein>
    <submittedName>
        <fullName evidence="2 4">Uncharacterized protein</fullName>
    </submittedName>
</protein>
<proteinExistence type="predicted"/>
<dbReference type="GO" id="GO:0042981">
    <property type="term" value="P:regulation of apoptotic process"/>
    <property type="evidence" value="ECO:0007669"/>
    <property type="project" value="InterPro"/>
</dbReference>
<accession>A0A158QCV4</accession>
<organism evidence="4">
    <name type="scientific">Hymenolepis diminuta</name>
    <name type="common">Rat tapeworm</name>
    <dbReference type="NCBI Taxonomy" id="6216"/>
    <lineage>
        <taxon>Eukaryota</taxon>
        <taxon>Metazoa</taxon>
        <taxon>Spiralia</taxon>
        <taxon>Lophotrochozoa</taxon>
        <taxon>Platyhelminthes</taxon>
        <taxon>Cestoda</taxon>
        <taxon>Eucestoda</taxon>
        <taxon>Cyclophyllidea</taxon>
        <taxon>Hymenolepididae</taxon>
        <taxon>Hymenolepis</taxon>
    </lineage>
</organism>
<feature type="region of interest" description="Disordered" evidence="1">
    <location>
        <begin position="1"/>
        <end position="26"/>
    </location>
</feature>
<reference evidence="4" key="1">
    <citation type="submission" date="2016-04" db="UniProtKB">
        <authorList>
            <consortium name="WormBaseParasite"/>
        </authorList>
    </citation>
    <scope>IDENTIFICATION</scope>
</reference>